<evidence type="ECO:0000256" key="8">
    <source>
        <dbReference type="ARBA" id="ARBA00023288"/>
    </source>
</evidence>
<dbReference type="EMBL" id="DXHS01000069">
    <property type="protein sequence ID" value="HIW02496.1"/>
    <property type="molecule type" value="Genomic_DNA"/>
</dbReference>
<dbReference type="Gene3D" id="3.40.190.10">
    <property type="entry name" value="Periplasmic binding protein-like II"/>
    <property type="match status" value="2"/>
</dbReference>
<reference evidence="11" key="2">
    <citation type="submission" date="2021-04" db="EMBL/GenBank/DDBJ databases">
        <authorList>
            <person name="Gilroy R."/>
        </authorList>
    </citation>
    <scope>NUCLEOTIDE SEQUENCE</scope>
    <source>
        <strain evidence="11">12435</strain>
    </source>
</reference>
<protein>
    <submittedName>
        <fullName evidence="11">Substrate-binding domain-containing protein</fullName>
    </submittedName>
</protein>
<evidence type="ECO:0000256" key="4">
    <source>
        <dbReference type="ARBA" id="ARBA00011529"/>
    </source>
</evidence>
<keyword evidence="5" id="KW-0813">Transport</keyword>
<evidence type="ECO:0000256" key="7">
    <source>
        <dbReference type="ARBA" id="ARBA00023139"/>
    </source>
</evidence>
<feature type="transmembrane region" description="Helical" evidence="9">
    <location>
        <begin position="48"/>
        <end position="70"/>
    </location>
</feature>
<evidence type="ECO:0000256" key="5">
    <source>
        <dbReference type="ARBA" id="ARBA00022592"/>
    </source>
</evidence>
<keyword evidence="7" id="KW-0564">Palmitate</keyword>
<keyword evidence="9" id="KW-0472">Membrane</keyword>
<evidence type="ECO:0000313" key="11">
    <source>
        <dbReference type="EMBL" id="HIW02496.1"/>
    </source>
</evidence>
<reference evidence="11" key="1">
    <citation type="journal article" date="2021" name="PeerJ">
        <title>Extensive microbial diversity within the chicken gut microbiome revealed by metagenomics and culture.</title>
        <authorList>
            <person name="Gilroy R."/>
            <person name="Ravi A."/>
            <person name="Getino M."/>
            <person name="Pursley I."/>
            <person name="Horton D.L."/>
            <person name="Alikhan N.F."/>
            <person name="Baker D."/>
            <person name="Gharbi K."/>
            <person name="Hall N."/>
            <person name="Watson M."/>
            <person name="Adriaenssens E.M."/>
            <person name="Foster-Nyarko E."/>
            <person name="Jarju S."/>
            <person name="Secka A."/>
            <person name="Antonio M."/>
            <person name="Oren A."/>
            <person name="Chaudhuri R.R."/>
            <person name="La Ragione R."/>
            <person name="Hildebrand F."/>
            <person name="Pallen M.J."/>
        </authorList>
    </citation>
    <scope>NUCLEOTIDE SEQUENCE</scope>
    <source>
        <strain evidence="11">12435</strain>
    </source>
</reference>
<comment type="caution">
    <text evidence="11">The sequence shown here is derived from an EMBL/GenBank/DDBJ whole genome shotgun (WGS) entry which is preliminary data.</text>
</comment>
<evidence type="ECO:0000256" key="2">
    <source>
        <dbReference type="ARBA" id="ARBA00004193"/>
    </source>
</evidence>
<evidence type="ECO:0000313" key="12">
    <source>
        <dbReference type="Proteomes" id="UP000823990"/>
    </source>
</evidence>
<dbReference type="GO" id="GO:0005886">
    <property type="term" value="C:plasma membrane"/>
    <property type="evidence" value="ECO:0007669"/>
    <property type="project" value="UniProtKB-SubCell"/>
</dbReference>
<keyword evidence="6" id="KW-0732">Signal</keyword>
<dbReference type="PANTHER" id="PTHR30570:SF1">
    <property type="entry name" value="PHOSPHATE-BINDING PROTEIN PSTS"/>
    <property type="match status" value="1"/>
</dbReference>
<sequence>MNGTMKERAKKTLILTARIAVTAAAIAVCAVMLETYDYISRFGAIDNGIGMLPVILIVAALACICVIVWLGKVARRTAICIALAVISVICFALYPNAVRGNWWRVSNNGIAETEPDISVYAPFTGSHTASLDEPASLQLDDDIPVMDGATALYPMYAAFAQAVCDENAYSEDLVRCTKTTGAYDALINGDVDVIFVLEPSASQKKKAEEAGADLRLHKLGAEAFVFIVSDENPIDGLSYEQLQNIYSGKTSRWKTLGWEEGGDMIVFQRPEGSGSQTGLQKIMADTPVAAPRPLPDDSLIGTNSLMRQVTVEWNGVHPALGYSYRFFAETMYPNPHAKLLKINGVYPSEKSIRDGSYPFIMDLYAVTNGEASGNTKKLIDWAMSEEGKELIERSGYVAV</sequence>
<comment type="function">
    <text evidence="1">Part of the ABC transporter complex PstSACB involved in phosphate import.</text>
</comment>
<feature type="transmembrane region" description="Helical" evidence="9">
    <location>
        <begin position="12"/>
        <end position="33"/>
    </location>
</feature>
<keyword evidence="9" id="KW-0812">Transmembrane</keyword>
<accession>A0A9D1TSE4</accession>
<dbReference type="SUPFAM" id="SSF53850">
    <property type="entry name" value="Periplasmic binding protein-like II"/>
    <property type="match status" value="1"/>
</dbReference>
<keyword evidence="8" id="KW-0449">Lipoprotein</keyword>
<evidence type="ECO:0000256" key="1">
    <source>
        <dbReference type="ARBA" id="ARBA00002841"/>
    </source>
</evidence>
<gene>
    <name evidence="11" type="ORF">H9892_04070</name>
</gene>
<dbReference type="InterPro" id="IPR024370">
    <property type="entry name" value="PBP_domain"/>
</dbReference>
<organism evidence="11 12">
    <name type="scientific">Candidatus Protoclostridium stercorigallinarum</name>
    <dbReference type="NCBI Taxonomy" id="2838741"/>
    <lineage>
        <taxon>Bacteria</taxon>
        <taxon>Bacillati</taxon>
        <taxon>Bacillota</taxon>
        <taxon>Clostridia</taxon>
        <taxon>Candidatus Protoclostridium</taxon>
    </lineage>
</organism>
<dbReference type="InterPro" id="IPR050811">
    <property type="entry name" value="Phosphate_ABC_transporter"/>
</dbReference>
<proteinExistence type="inferred from homology"/>
<evidence type="ECO:0000259" key="10">
    <source>
        <dbReference type="Pfam" id="PF12849"/>
    </source>
</evidence>
<dbReference type="Pfam" id="PF12849">
    <property type="entry name" value="PBP_like_2"/>
    <property type="match status" value="1"/>
</dbReference>
<comment type="subcellular location">
    <subcellularLocation>
        <location evidence="2">Cell membrane</location>
        <topology evidence="2">Lipid-anchor</topology>
    </subcellularLocation>
</comment>
<dbReference type="AlphaFoldDB" id="A0A9D1TSE4"/>
<keyword evidence="9" id="KW-1133">Transmembrane helix</keyword>
<evidence type="ECO:0000256" key="9">
    <source>
        <dbReference type="SAM" id="Phobius"/>
    </source>
</evidence>
<evidence type="ECO:0000256" key="3">
    <source>
        <dbReference type="ARBA" id="ARBA00008725"/>
    </source>
</evidence>
<feature type="transmembrane region" description="Helical" evidence="9">
    <location>
        <begin position="77"/>
        <end position="94"/>
    </location>
</feature>
<dbReference type="PANTHER" id="PTHR30570">
    <property type="entry name" value="PERIPLASMIC PHOSPHATE BINDING COMPONENT OF PHOSPHATE ABC TRANSPORTER"/>
    <property type="match status" value="1"/>
</dbReference>
<feature type="domain" description="PBP" evidence="10">
    <location>
        <begin position="146"/>
        <end position="386"/>
    </location>
</feature>
<comment type="similarity">
    <text evidence="3">Belongs to the PstS family.</text>
</comment>
<dbReference type="Proteomes" id="UP000823990">
    <property type="component" value="Unassembled WGS sequence"/>
</dbReference>
<evidence type="ECO:0000256" key="6">
    <source>
        <dbReference type="ARBA" id="ARBA00022729"/>
    </source>
</evidence>
<dbReference type="GO" id="GO:0006817">
    <property type="term" value="P:phosphate ion transport"/>
    <property type="evidence" value="ECO:0007669"/>
    <property type="project" value="UniProtKB-KW"/>
</dbReference>
<name>A0A9D1TSE4_9FIRM</name>
<keyword evidence="5" id="KW-0592">Phosphate transport</keyword>
<comment type="subunit">
    <text evidence="4">The complex is composed of two ATP-binding proteins (PstB), two transmembrane proteins (PstC and PstA) and a solute-binding protein (PstS).</text>
</comment>